<dbReference type="SMART" id="SM00288">
    <property type="entry name" value="VHS"/>
    <property type="match status" value="1"/>
</dbReference>
<feature type="region of interest" description="Disordered" evidence="4">
    <location>
        <begin position="430"/>
        <end position="451"/>
    </location>
</feature>
<feature type="compositionally biased region" description="Low complexity" evidence="4">
    <location>
        <begin position="335"/>
        <end position="348"/>
    </location>
</feature>
<feature type="compositionally biased region" description="Basic and acidic residues" evidence="4">
    <location>
        <begin position="479"/>
        <end position="496"/>
    </location>
</feature>
<gene>
    <name evidence="7" type="ORF">BV898_01249</name>
</gene>
<keyword evidence="2" id="KW-0813">Transport</keyword>
<sequence length="496" mass="54504">MAVANLTEKVTDLFQGNPFATEVGHKIEQASDPKLGSENWALFMEICDLINESEESAKDAARAIRKRLHVVMPAKDFEAAQLVLTVLETCVKNCNRRFQALVCSKDFAHELVKTIGPANKPPVILQERVLGLVQSWAETFRNTAELRGVTEVYDELKSKGIDFPVLDMDATAPIITPQKTVTTPPVQPATPRRTSLNPPTHSQQQQYQDHFQGQEIQHIAGPVNLTPEQLAKMRNEVDVVKGNLQVFTEMLGEMKPGQEDPDDLQLLIDLHQTIRAMQDRIVQLLGAVNNEEVTAELLVVNDDMNSLFLRYERFERQRKGAGIQARALPQLPAQTSSRTEPGSSGSSTLIDFGGEKRPANAGDVDMLQTGVGSIGLGRNSPRLNMDPNDSDTEDFGAFAMSRVGQSQPGIPIAGPTLLPKDSELTEMESWLKSQSAIQPQPGLSDRPALSSSEFDKFLESRAVAAEQLPSVSASNNRTGGEKEASKDKEEHTHLLD</sequence>
<comment type="similarity">
    <text evidence="1">Belongs to the TOM1 family.</text>
</comment>
<dbReference type="AlphaFoldDB" id="A0A1W0XCH5"/>
<evidence type="ECO:0000313" key="8">
    <source>
        <dbReference type="Proteomes" id="UP000192578"/>
    </source>
</evidence>
<dbReference type="GO" id="GO:0015031">
    <property type="term" value="P:protein transport"/>
    <property type="evidence" value="ECO:0007669"/>
    <property type="project" value="UniProtKB-KW"/>
</dbReference>
<dbReference type="Gene3D" id="1.20.58.160">
    <property type="match status" value="1"/>
</dbReference>
<name>A0A1W0XCH5_HYPEX</name>
<feature type="compositionally biased region" description="Polar residues" evidence="4">
    <location>
        <begin position="469"/>
        <end position="478"/>
    </location>
</feature>
<dbReference type="GO" id="GO:0005768">
    <property type="term" value="C:endosome"/>
    <property type="evidence" value="ECO:0007669"/>
    <property type="project" value="TreeGrafter"/>
</dbReference>
<dbReference type="InterPro" id="IPR014645">
    <property type="entry name" value="TOM1"/>
</dbReference>
<dbReference type="Pfam" id="PF03127">
    <property type="entry name" value="GAT"/>
    <property type="match status" value="1"/>
</dbReference>
<keyword evidence="3" id="KW-0653">Protein transport</keyword>
<feature type="domain" description="VHS" evidence="5">
    <location>
        <begin position="30"/>
        <end position="164"/>
    </location>
</feature>
<dbReference type="PANTHER" id="PTHR13856:SF137">
    <property type="entry name" value="GH05942P"/>
    <property type="match status" value="1"/>
</dbReference>
<protein>
    <submittedName>
        <fullName evidence="7">TOM1-like protein 2</fullName>
    </submittedName>
</protein>
<dbReference type="Gene3D" id="1.25.40.90">
    <property type="match status" value="1"/>
</dbReference>
<dbReference type="PIRSF" id="PIRSF036948">
    <property type="entry name" value="TOM1"/>
    <property type="match status" value="1"/>
</dbReference>
<dbReference type="PROSITE" id="PS50179">
    <property type="entry name" value="VHS"/>
    <property type="match status" value="1"/>
</dbReference>
<evidence type="ECO:0000256" key="4">
    <source>
        <dbReference type="SAM" id="MobiDB-lite"/>
    </source>
</evidence>
<evidence type="ECO:0000256" key="1">
    <source>
        <dbReference type="ARBA" id="ARBA00007708"/>
    </source>
</evidence>
<keyword evidence="8" id="KW-1185">Reference proteome</keyword>
<dbReference type="InterPro" id="IPR008942">
    <property type="entry name" value="ENTH_VHS"/>
</dbReference>
<dbReference type="GO" id="GO:0030276">
    <property type="term" value="F:clathrin binding"/>
    <property type="evidence" value="ECO:0007669"/>
    <property type="project" value="TreeGrafter"/>
</dbReference>
<dbReference type="PANTHER" id="PTHR13856">
    <property type="entry name" value="VHS DOMAIN CONTAINING PROTEIN FAMILY"/>
    <property type="match status" value="1"/>
</dbReference>
<organism evidence="7 8">
    <name type="scientific">Hypsibius exemplaris</name>
    <name type="common">Freshwater tardigrade</name>
    <dbReference type="NCBI Taxonomy" id="2072580"/>
    <lineage>
        <taxon>Eukaryota</taxon>
        <taxon>Metazoa</taxon>
        <taxon>Ecdysozoa</taxon>
        <taxon>Tardigrada</taxon>
        <taxon>Eutardigrada</taxon>
        <taxon>Parachela</taxon>
        <taxon>Hypsibioidea</taxon>
        <taxon>Hypsibiidae</taxon>
        <taxon>Hypsibius</taxon>
    </lineage>
</organism>
<feature type="compositionally biased region" description="Low complexity" evidence="4">
    <location>
        <begin position="179"/>
        <end position="194"/>
    </location>
</feature>
<evidence type="ECO:0000313" key="7">
    <source>
        <dbReference type="EMBL" id="OQV25042.1"/>
    </source>
</evidence>
<dbReference type="GO" id="GO:0007165">
    <property type="term" value="P:signal transduction"/>
    <property type="evidence" value="ECO:0007669"/>
    <property type="project" value="TreeGrafter"/>
</dbReference>
<evidence type="ECO:0000256" key="2">
    <source>
        <dbReference type="ARBA" id="ARBA00022448"/>
    </source>
</evidence>
<feature type="region of interest" description="Disordered" evidence="4">
    <location>
        <begin position="179"/>
        <end position="209"/>
    </location>
</feature>
<dbReference type="SUPFAM" id="SSF89009">
    <property type="entry name" value="GAT-like domain"/>
    <property type="match status" value="1"/>
</dbReference>
<dbReference type="InterPro" id="IPR002014">
    <property type="entry name" value="VHS_dom"/>
</dbReference>
<evidence type="ECO:0000259" key="6">
    <source>
        <dbReference type="PROSITE" id="PS50909"/>
    </source>
</evidence>
<reference evidence="8" key="1">
    <citation type="submission" date="2017-01" db="EMBL/GenBank/DDBJ databases">
        <title>Comparative genomics of anhydrobiosis in the tardigrade Hypsibius dujardini.</title>
        <authorList>
            <person name="Yoshida Y."/>
            <person name="Koutsovoulos G."/>
            <person name="Laetsch D."/>
            <person name="Stevens L."/>
            <person name="Kumar S."/>
            <person name="Horikawa D."/>
            <person name="Ishino K."/>
            <person name="Komine S."/>
            <person name="Tomita M."/>
            <person name="Blaxter M."/>
            <person name="Arakawa K."/>
        </authorList>
    </citation>
    <scope>NUCLEOTIDE SEQUENCE [LARGE SCALE GENOMIC DNA]</scope>
    <source>
        <strain evidence="8">Z151</strain>
    </source>
</reference>
<dbReference type="Proteomes" id="UP000192578">
    <property type="component" value="Unassembled WGS sequence"/>
</dbReference>
<feature type="domain" description="GAT" evidence="6">
    <location>
        <begin position="228"/>
        <end position="316"/>
    </location>
</feature>
<feature type="region of interest" description="Disordered" evidence="4">
    <location>
        <begin position="465"/>
        <end position="496"/>
    </location>
</feature>
<dbReference type="CDD" id="cd03565">
    <property type="entry name" value="VHS_Tom1_like"/>
    <property type="match status" value="1"/>
</dbReference>
<evidence type="ECO:0000259" key="5">
    <source>
        <dbReference type="PROSITE" id="PS50179"/>
    </source>
</evidence>
<proteinExistence type="inferred from homology"/>
<dbReference type="GO" id="GO:0043130">
    <property type="term" value="F:ubiquitin binding"/>
    <property type="evidence" value="ECO:0007669"/>
    <property type="project" value="InterPro"/>
</dbReference>
<dbReference type="OrthoDB" id="2018246at2759"/>
<accession>A0A1W0XCH5</accession>
<dbReference type="PROSITE" id="PS50909">
    <property type="entry name" value="GAT"/>
    <property type="match status" value="1"/>
</dbReference>
<dbReference type="Pfam" id="PF00790">
    <property type="entry name" value="VHS"/>
    <property type="match status" value="1"/>
</dbReference>
<dbReference type="GO" id="GO:0035091">
    <property type="term" value="F:phosphatidylinositol binding"/>
    <property type="evidence" value="ECO:0007669"/>
    <property type="project" value="InterPro"/>
</dbReference>
<dbReference type="InterPro" id="IPR038425">
    <property type="entry name" value="GAT_sf"/>
</dbReference>
<dbReference type="InterPro" id="IPR004152">
    <property type="entry name" value="GAT_dom"/>
</dbReference>
<dbReference type="EMBL" id="MTYJ01000004">
    <property type="protein sequence ID" value="OQV25042.1"/>
    <property type="molecule type" value="Genomic_DNA"/>
</dbReference>
<evidence type="ECO:0000256" key="3">
    <source>
        <dbReference type="ARBA" id="ARBA00022927"/>
    </source>
</evidence>
<dbReference type="SUPFAM" id="SSF48464">
    <property type="entry name" value="ENTH/VHS domain"/>
    <property type="match status" value="1"/>
</dbReference>
<comment type="caution">
    <text evidence="7">The sequence shown here is derived from an EMBL/GenBank/DDBJ whole genome shotgun (WGS) entry which is preliminary data.</text>
</comment>
<dbReference type="GO" id="GO:0016020">
    <property type="term" value="C:membrane"/>
    <property type="evidence" value="ECO:0007669"/>
    <property type="project" value="TreeGrafter"/>
</dbReference>
<feature type="region of interest" description="Disordered" evidence="4">
    <location>
        <begin position="321"/>
        <end position="393"/>
    </location>
</feature>